<dbReference type="InterPro" id="IPR022572">
    <property type="entry name" value="DNA_rep/recomb_RecO_N"/>
</dbReference>
<evidence type="ECO:0000313" key="9">
    <source>
        <dbReference type="EMBL" id="ADP72445.1"/>
    </source>
</evidence>
<dbReference type="SUPFAM" id="SSF57863">
    <property type="entry name" value="ArfGap/RecO-like zinc finger"/>
    <property type="match status" value="1"/>
</dbReference>
<keyword evidence="5 7" id="KW-0234">DNA repair</keyword>
<evidence type="ECO:0000256" key="1">
    <source>
        <dbReference type="ARBA" id="ARBA00007452"/>
    </source>
</evidence>
<gene>
    <name evidence="7" type="primary">recO</name>
    <name evidence="9" type="ordered locus">Rvan_3250</name>
</gene>
<evidence type="ECO:0000256" key="3">
    <source>
        <dbReference type="ARBA" id="ARBA00022763"/>
    </source>
</evidence>
<feature type="domain" description="DNA replication/recombination mediator RecO N-terminal" evidence="8">
    <location>
        <begin position="1"/>
        <end position="72"/>
    </location>
</feature>
<dbReference type="KEGG" id="rva:Rvan_3250"/>
<proteinExistence type="inferred from homology"/>
<dbReference type="eggNOG" id="COG1381">
    <property type="taxonomic scope" value="Bacteria"/>
</dbReference>
<evidence type="ECO:0000256" key="2">
    <source>
        <dbReference type="ARBA" id="ARBA00021310"/>
    </source>
</evidence>
<dbReference type="SUPFAM" id="SSF50249">
    <property type="entry name" value="Nucleic acid-binding proteins"/>
    <property type="match status" value="1"/>
</dbReference>
<dbReference type="Pfam" id="PF02565">
    <property type="entry name" value="RecO_C"/>
    <property type="match status" value="1"/>
</dbReference>
<keyword evidence="3 7" id="KW-0227">DNA damage</keyword>
<accession>E3I258</accession>
<dbReference type="PANTHER" id="PTHR33991">
    <property type="entry name" value="DNA REPAIR PROTEIN RECO"/>
    <property type="match status" value="1"/>
</dbReference>
<dbReference type="GO" id="GO:0043590">
    <property type="term" value="C:bacterial nucleoid"/>
    <property type="evidence" value="ECO:0007669"/>
    <property type="project" value="TreeGrafter"/>
</dbReference>
<dbReference type="GO" id="GO:0006302">
    <property type="term" value="P:double-strand break repair"/>
    <property type="evidence" value="ECO:0007669"/>
    <property type="project" value="TreeGrafter"/>
</dbReference>
<sequence>MRWADDGIFLAGRPHGETSVIADIFTRANGRAKGLVKGGRSRRLRPLLQTGNTLGVEWRARLDDQLGVYTVELARATAANALDDPSALAGMTALAALLQVLAERDPHPALYDAAQDCLAHASDASFPAAFIRFELRFLNELGFGLNLATCAATGRADDLIYVSPKSGQAVCREAGEPYADRLLPLPAFLANAASAAAPSDAEIEAGLLLTGHFLAVHVFAESGKPLPTARDEFARTLRRRT</sequence>
<evidence type="ECO:0000256" key="4">
    <source>
        <dbReference type="ARBA" id="ARBA00023172"/>
    </source>
</evidence>
<evidence type="ECO:0000313" key="10">
    <source>
        <dbReference type="Proteomes" id="UP000001399"/>
    </source>
</evidence>
<dbReference type="EMBL" id="CP002292">
    <property type="protein sequence ID" value="ADP72445.1"/>
    <property type="molecule type" value="Genomic_DNA"/>
</dbReference>
<dbReference type="Gene3D" id="1.20.1440.120">
    <property type="entry name" value="Recombination protein O, C-terminal domain"/>
    <property type="match status" value="1"/>
</dbReference>
<dbReference type="GO" id="GO:0006310">
    <property type="term" value="P:DNA recombination"/>
    <property type="evidence" value="ECO:0007669"/>
    <property type="project" value="UniProtKB-UniRule"/>
</dbReference>
<dbReference type="InterPro" id="IPR037278">
    <property type="entry name" value="ARFGAP/RecO"/>
</dbReference>
<evidence type="ECO:0000256" key="5">
    <source>
        <dbReference type="ARBA" id="ARBA00023204"/>
    </source>
</evidence>
<organism evidence="9 10">
    <name type="scientific">Rhodomicrobium vannielii (strain ATCC 17100 / DSM 162 / LMG 4299 / NCIMB 10020 / ATH 3.1.1)</name>
    <dbReference type="NCBI Taxonomy" id="648757"/>
    <lineage>
        <taxon>Bacteria</taxon>
        <taxon>Pseudomonadati</taxon>
        <taxon>Pseudomonadota</taxon>
        <taxon>Alphaproteobacteria</taxon>
        <taxon>Hyphomicrobiales</taxon>
        <taxon>Hyphomicrobiaceae</taxon>
        <taxon>Rhodomicrobium</taxon>
    </lineage>
</organism>
<dbReference type="InterPro" id="IPR003717">
    <property type="entry name" value="RecO"/>
</dbReference>
<protein>
    <recommendedName>
        <fullName evidence="2 7">DNA repair protein RecO</fullName>
    </recommendedName>
    <alternativeName>
        <fullName evidence="6 7">Recombination protein O</fullName>
    </alternativeName>
</protein>
<dbReference type="Proteomes" id="UP000001399">
    <property type="component" value="Chromosome"/>
</dbReference>
<comment type="similarity">
    <text evidence="1 7">Belongs to the RecO family.</text>
</comment>
<dbReference type="InterPro" id="IPR042242">
    <property type="entry name" value="RecO_C"/>
</dbReference>
<keyword evidence="4 7" id="KW-0233">DNA recombination</keyword>
<keyword evidence="10" id="KW-1185">Reference proteome</keyword>
<evidence type="ECO:0000256" key="6">
    <source>
        <dbReference type="ARBA" id="ARBA00033409"/>
    </source>
</evidence>
<dbReference type="OrthoDB" id="9804792at2"/>
<dbReference type="AlphaFoldDB" id="E3I258"/>
<dbReference type="Pfam" id="PF11967">
    <property type="entry name" value="RecO_N"/>
    <property type="match status" value="1"/>
</dbReference>
<comment type="function">
    <text evidence="7">Involved in DNA repair and RecF pathway recombination.</text>
</comment>
<dbReference type="STRING" id="648757.Rvan_3250"/>
<dbReference type="HOGENOM" id="CLU_086029_0_0_5"/>
<dbReference type="PANTHER" id="PTHR33991:SF1">
    <property type="entry name" value="DNA REPAIR PROTEIN RECO"/>
    <property type="match status" value="1"/>
</dbReference>
<name>E3I258_RHOVT</name>
<reference evidence="10" key="1">
    <citation type="journal article" date="2011" name="J. Bacteriol.">
        <title>Genome sequences of eight morphologically diverse alphaproteobacteria.</title>
        <authorList>
            <consortium name="US DOE Joint Genome Institute"/>
            <person name="Brown P.J."/>
            <person name="Kysela D.T."/>
            <person name="Buechlein A."/>
            <person name="Hemmerich C."/>
            <person name="Brun Y.V."/>
        </authorList>
    </citation>
    <scope>NUCLEOTIDE SEQUENCE [LARGE SCALE GENOMIC DNA]</scope>
    <source>
        <strain evidence="10">ATCC 17100 / ATH 3.1.1 / DSM 162 / LMG 4299</strain>
    </source>
</reference>
<dbReference type="Gene3D" id="2.40.50.140">
    <property type="entry name" value="Nucleic acid-binding proteins"/>
    <property type="match status" value="1"/>
</dbReference>
<dbReference type="NCBIfam" id="TIGR00613">
    <property type="entry name" value="reco"/>
    <property type="match status" value="1"/>
</dbReference>
<dbReference type="InterPro" id="IPR012340">
    <property type="entry name" value="NA-bd_OB-fold"/>
</dbReference>
<dbReference type="RefSeq" id="WP_013420804.1">
    <property type="nucleotide sequence ID" value="NC_014664.1"/>
</dbReference>
<dbReference type="HAMAP" id="MF_00201">
    <property type="entry name" value="RecO"/>
    <property type="match status" value="1"/>
</dbReference>
<evidence type="ECO:0000259" key="8">
    <source>
        <dbReference type="Pfam" id="PF11967"/>
    </source>
</evidence>
<evidence type="ECO:0000256" key="7">
    <source>
        <dbReference type="HAMAP-Rule" id="MF_00201"/>
    </source>
</evidence>